<reference evidence="2 3" key="1">
    <citation type="journal article" date="2020" name="Syst. Appl. Microbiol.">
        <title>Arthrospiribacter ruber gen. nov., sp. nov., a novel bacterium isolated from Arthrospira cultures.</title>
        <authorList>
            <person name="Waleron M."/>
            <person name="Misztak A."/>
            <person name="Waleron M.M."/>
            <person name="Furmaniak M."/>
            <person name="Mrozik A."/>
            <person name="Waleron K."/>
        </authorList>
    </citation>
    <scope>NUCLEOTIDE SEQUENCE [LARGE SCALE GENOMIC DNA]</scope>
    <source>
        <strain evidence="2 3">DPMB0001</strain>
    </source>
</reference>
<evidence type="ECO:0000313" key="2">
    <source>
        <dbReference type="EMBL" id="MBW3467700.1"/>
    </source>
</evidence>
<keyword evidence="1" id="KW-0472">Membrane</keyword>
<dbReference type="RefSeq" id="WP_219287996.1">
    <property type="nucleotide sequence ID" value="NZ_RPHB01000003.1"/>
</dbReference>
<dbReference type="Proteomes" id="UP000727490">
    <property type="component" value="Unassembled WGS sequence"/>
</dbReference>
<feature type="transmembrane region" description="Helical" evidence="1">
    <location>
        <begin position="16"/>
        <end position="34"/>
    </location>
</feature>
<dbReference type="AlphaFoldDB" id="A0A951IV49"/>
<dbReference type="EMBL" id="RPHB01000003">
    <property type="protein sequence ID" value="MBW3467700.1"/>
    <property type="molecule type" value="Genomic_DNA"/>
</dbReference>
<protein>
    <submittedName>
        <fullName evidence="2">Uncharacterized protein</fullName>
    </submittedName>
</protein>
<sequence length="197" mass="23153">MPSSSTDSFSPEMIRILKIFGIGSILFVFVLSFFNEKRADNSGEFDSVLRVPDSNRIYFKNLRAPQYDREGRDDAKMNLYRHGKRTKSDQAHFNFMILLNRVKDEAYIFVEPFPDGFPIVIRHRHQETGEGGEITFYGGDKMAHYEFALEFYPLAIENTYFEIKSEEDWIPLLDNEKEREALRVTLVDFFRLIDNPK</sequence>
<evidence type="ECO:0000256" key="1">
    <source>
        <dbReference type="SAM" id="Phobius"/>
    </source>
</evidence>
<keyword evidence="3" id="KW-1185">Reference proteome</keyword>
<comment type="caution">
    <text evidence="2">The sequence shown here is derived from an EMBL/GenBank/DDBJ whole genome shotgun (WGS) entry which is preliminary data.</text>
</comment>
<keyword evidence="1" id="KW-1133">Transmembrane helix</keyword>
<organism evidence="2 3">
    <name type="scientific">Arthrospiribacter ruber</name>
    <dbReference type="NCBI Taxonomy" id="2487934"/>
    <lineage>
        <taxon>Bacteria</taxon>
        <taxon>Pseudomonadati</taxon>
        <taxon>Bacteroidota</taxon>
        <taxon>Cytophagia</taxon>
        <taxon>Cytophagales</taxon>
        <taxon>Cyclobacteriaceae</taxon>
        <taxon>Arthrospiribacter</taxon>
    </lineage>
</organism>
<evidence type="ECO:0000313" key="3">
    <source>
        <dbReference type="Proteomes" id="UP000727490"/>
    </source>
</evidence>
<name>A0A951IV49_9BACT</name>
<keyword evidence="1" id="KW-0812">Transmembrane</keyword>
<accession>A0A951IV49</accession>
<gene>
    <name evidence="2" type="ORF">EGN73_07705</name>
</gene>
<proteinExistence type="predicted"/>